<organism evidence="2 3">
    <name type="scientific">Clostridium perfringens (strain ATCC 13124 / DSM 756 / JCM 1290 / NCIMB 6125 / NCTC 8237 / Type A)</name>
    <dbReference type="NCBI Taxonomy" id="195103"/>
    <lineage>
        <taxon>Bacteria</taxon>
        <taxon>Bacillati</taxon>
        <taxon>Bacillota</taxon>
        <taxon>Clostridia</taxon>
        <taxon>Eubacteriales</taxon>
        <taxon>Clostridiaceae</taxon>
        <taxon>Clostridium</taxon>
    </lineage>
</organism>
<feature type="domain" description="Polymerase/histidinol phosphatase N-terminal" evidence="1">
    <location>
        <begin position="16"/>
        <end position="98"/>
    </location>
</feature>
<keyword evidence="3" id="KW-1185">Reference proteome</keyword>
<gene>
    <name evidence="2" type="ordered locus">CPF_1904</name>
</gene>
<dbReference type="SMR" id="A0A0H2YP11"/>
<evidence type="ECO:0000313" key="2">
    <source>
        <dbReference type="EMBL" id="ABG82653.1"/>
    </source>
</evidence>
<dbReference type="InterPro" id="IPR016195">
    <property type="entry name" value="Pol/histidinol_Pase-like"/>
</dbReference>
<dbReference type="Gene3D" id="3.20.20.140">
    <property type="entry name" value="Metal-dependent hydrolases"/>
    <property type="match status" value="1"/>
</dbReference>
<dbReference type="PaxDb" id="195103-CPF_1904"/>
<dbReference type="SMART" id="SM00481">
    <property type="entry name" value="POLIIIAc"/>
    <property type="match status" value="1"/>
</dbReference>
<dbReference type="RefSeq" id="WP_011590926.1">
    <property type="nucleotide sequence ID" value="NC_008261.1"/>
</dbReference>
<dbReference type="AlphaFoldDB" id="A0A0H2YP11"/>
<dbReference type="eggNOG" id="COG0613">
    <property type="taxonomic scope" value="Bacteria"/>
</dbReference>
<dbReference type="HOGENOM" id="CLU_054718_0_0_9"/>
<accession>A0A0H2YP11</accession>
<dbReference type="NCBIfam" id="NF038032">
    <property type="entry name" value="CehA_McbA_metalo"/>
    <property type="match status" value="1"/>
</dbReference>
<evidence type="ECO:0000313" key="3">
    <source>
        <dbReference type="Proteomes" id="UP000001823"/>
    </source>
</evidence>
<dbReference type="EMBL" id="CP000246">
    <property type="protein sequence ID" value="ABG82653.1"/>
    <property type="molecule type" value="Genomic_DNA"/>
</dbReference>
<name>A0A0H2YP11_CLOP1</name>
<dbReference type="STRING" id="195103.CPF_1904"/>
<evidence type="ECO:0000259" key="1">
    <source>
        <dbReference type="SMART" id="SM00481"/>
    </source>
</evidence>
<protein>
    <recommendedName>
        <fullName evidence="1">Polymerase/histidinol phosphatase N-terminal domain-containing protein</fullName>
    </recommendedName>
</protein>
<proteinExistence type="predicted"/>
<dbReference type="KEGG" id="cpf:CPF_1904"/>
<sequence length="333" mass="38043">MDKKSIPFDKLKFYYGIPHSHTSLSTGKSSPYESLEHARSNGLDFLIITDHNKYLSETIKEKNKEISKWEYLNKCINKFNKKHSDFLALCGFEAKSTTLGHLNILCPNTFFTGIIPDIKYLLLWLINDHTALLSINHPKNSIAKKIEFTPILDKLLCSIEVGNGIPPSTYTRYDSQFFSLLDKGFKLGAINSQDNHKLNQGDSENLTCVISHKLNKNSLLDAFKNRHIFSTESKTLKMLFSLNSTFMGGTITVDSSSKISLYLQVEDHINKISKVQILTNQGKIIKEIKDIDLHNVKYIFEKEVSLNETWFVAKVYLNNNKEAMSSPIFVNYE</sequence>
<reference evidence="2 3" key="1">
    <citation type="journal article" date="2006" name="Genome Res.">
        <title>Skewed genomic variability in strains of the toxigenic bacterial pathogen, Clostridium perfringens.</title>
        <authorList>
            <person name="Myers G.S."/>
            <person name="Rasko D.A."/>
            <person name="Cheung J.K."/>
            <person name="Ravel J."/>
            <person name="Seshadri R."/>
            <person name="Deboy R.T."/>
            <person name="Ren Q."/>
            <person name="Varga J."/>
            <person name="Awad M.M."/>
            <person name="Brinkac L.M."/>
            <person name="Daugherty S.C."/>
            <person name="Haft D.H."/>
            <person name="Dodson R.J."/>
            <person name="Madupu R."/>
            <person name="Nelson W.C."/>
            <person name="Rosovitz M.J."/>
            <person name="Sullivan S.A."/>
            <person name="Khouri H."/>
            <person name="Dimitrov G.I."/>
            <person name="Watkins K.L."/>
            <person name="Mulligan S."/>
            <person name="Benton J."/>
            <person name="Radune D."/>
            <person name="Fisher D.J."/>
            <person name="Atkins H.S."/>
            <person name="Hiscox T."/>
            <person name="Jost B.H."/>
            <person name="Billington S.J."/>
            <person name="Songer J.G."/>
            <person name="McClane B.A."/>
            <person name="Titball R.W."/>
            <person name="Rood J.I."/>
            <person name="Melville S.B."/>
            <person name="Paulsen I.T."/>
        </authorList>
    </citation>
    <scope>NUCLEOTIDE SEQUENCE [LARGE SCALE GENOMIC DNA]</scope>
    <source>
        <strain evidence="3">ATCC 13124 / DSM 756 / JCM 1290 / NCIMB 6125 / NCTC 8237 / S 107 / Type A</strain>
    </source>
</reference>
<dbReference type="SUPFAM" id="SSF89550">
    <property type="entry name" value="PHP domain-like"/>
    <property type="match status" value="1"/>
</dbReference>
<dbReference type="Proteomes" id="UP000001823">
    <property type="component" value="Chromosome"/>
</dbReference>
<dbReference type="InterPro" id="IPR003141">
    <property type="entry name" value="Pol/His_phosphatase_N"/>
</dbReference>